<dbReference type="SUPFAM" id="SSF52540">
    <property type="entry name" value="P-loop containing nucleoside triphosphate hydrolases"/>
    <property type="match status" value="1"/>
</dbReference>
<reference evidence="2 4" key="1">
    <citation type="submission" date="2015-08" db="EMBL/GenBank/DDBJ databases">
        <title>Genome of Paenibacillus jilunlii.</title>
        <authorList>
            <person name="Sant'Anna F.H."/>
            <person name="Ambrosini A."/>
            <person name="Souza R."/>
            <person name="Bach E."/>
            <person name="Fernandes G."/>
            <person name="Balsanelli E."/>
            <person name="Baura V.A."/>
            <person name="Pedrosa F.O."/>
            <person name="Souza E.M."/>
            <person name="Passaglia L."/>
        </authorList>
    </citation>
    <scope>NUCLEOTIDE SEQUENCE [LARGE SCALE GENOMIC DNA]</scope>
    <source>
        <strain evidence="2 4">DSM 23019</strain>
    </source>
</reference>
<accession>A0A1G9URB1</accession>
<dbReference type="Gene3D" id="3.40.50.300">
    <property type="entry name" value="P-loop containing nucleotide triphosphate hydrolases"/>
    <property type="match status" value="1"/>
</dbReference>
<dbReference type="PANTHER" id="PTHR40690:SF1">
    <property type="entry name" value="DUF1611 DOMAIN-CONTAINING PROTEIN"/>
    <property type="match status" value="1"/>
</dbReference>
<keyword evidence="4" id="KW-1185">Reference proteome</keyword>
<dbReference type="InterPro" id="IPR035086">
    <property type="entry name" value="DgcN-like_C"/>
</dbReference>
<dbReference type="EMBL" id="FNGM01000015">
    <property type="protein sequence ID" value="SDM62508.1"/>
    <property type="molecule type" value="Genomic_DNA"/>
</dbReference>
<sequence>MERVVLYPFNKITQGLLRFRDLLDVEIVSVIDFVEEDGQDAGAQVDGKHSGILIYSSIADGLKDADTLILNDPGTTFGGNSGVFAEHDLAGLWRKLVLFASGRGLRVVSVHEIYDRDTLNWMAEQQIRIDVVHSPREQLFQEMDERYGTDGTDIERYLGQFEKEALMFSRPRSIKRVGIFATRGCIGKFTVQMNLYRQFAAQGIPATAFITEPTGFLFRQPEGDIFKFLAHRPLEQYPYYIDTVIHQAQHSGSDWIIMAGQSSILPTMNIAFNSLRYAMLRAFDPEYVLLIAGYDDDSAIHDAIEILRIYSRRPLALLLPDKLETSYGQYEVYPQERRMARKLELEQKFQIHVLLIEQAEAALNLLLEEANRLAVSNLVL</sequence>
<evidence type="ECO:0000313" key="2">
    <source>
        <dbReference type="EMBL" id="KWX72413.1"/>
    </source>
</evidence>
<organism evidence="3 5">
    <name type="scientific">Paenibacillus jilunlii</name>
    <dbReference type="NCBI Taxonomy" id="682956"/>
    <lineage>
        <taxon>Bacteria</taxon>
        <taxon>Bacillati</taxon>
        <taxon>Bacillota</taxon>
        <taxon>Bacilli</taxon>
        <taxon>Bacillales</taxon>
        <taxon>Paenibacillaceae</taxon>
        <taxon>Paenibacillus</taxon>
    </lineage>
</organism>
<dbReference type="Gene3D" id="3.40.50.720">
    <property type="entry name" value="NAD(P)-binding Rossmann-like Domain"/>
    <property type="match status" value="1"/>
</dbReference>
<dbReference type="InterPro" id="IPR011669">
    <property type="entry name" value="DgcN-like"/>
</dbReference>
<dbReference type="Proteomes" id="UP000182783">
    <property type="component" value="Unassembled WGS sequence"/>
</dbReference>
<dbReference type="OrthoDB" id="2560658at2"/>
<evidence type="ECO:0000313" key="5">
    <source>
        <dbReference type="Proteomes" id="UP000182783"/>
    </source>
</evidence>
<name>A0A1G9URB1_9BACL</name>
<dbReference type="Proteomes" id="UP000070252">
    <property type="component" value="Unassembled WGS sequence"/>
</dbReference>
<dbReference type="RefSeq" id="WP_062525625.1">
    <property type="nucleotide sequence ID" value="NZ_CP048429.1"/>
</dbReference>
<evidence type="ECO:0000259" key="1">
    <source>
        <dbReference type="Pfam" id="PF07755"/>
    </source>
</evidence>
<evidence type="ECO:0000313" key="3">
    <source>
        <dbReference type="EMBL" id="SDM62508.1"/>
    </source>
</evidence>
<dbReference type="EMBL" id="LIPY01000120">
    <property type="protein sequence ID" value="KWX72413.1"/>
    <property type="molecule type" value="Genomic_DNA"/>
</dbReference>
<dbReference type="AlphaFoldDB" id="A0A1G9URB1"/>
<reference evidence="3 5" key="2">
    <citation type="submission" date="2016-10" db="EMBL/GenBank/DDBJ databases">
        <authorList>
            <person name="de Groot N.N."/>
        </authorList>
    </citation>
    <scope>NUCLEOTIDE SEQUENCE [LARGE SCALE GENOMIC DNA]</scope>
    <source>
        <strain evidence="3 5">CGMCC 1.10239</strain>
    </source>
</reference>
<gene>
    <name evidence="2" type="ORF">AML91_20845</name>
    <name evidence="3" type="ORF">SAMN05216191_11531</name>
</gene>
<proteinExistence type="predicted"/>
<dbReference type="InterPro" id="IPR027417">
    <property type="entry name" value="P-loop_NTPase"/>
</dbReference>
<protein>
    <recommendedName>
        <fullName evidence="1">D-glutamate N-acetyltransferase-like C-terminal domain-containing protein</fullName>
    </recommendedName>
</protein>
<dbReference type="Pfam" id="PF07755">
    <property type="entry name" value="DUF1611"/>
    <property type="match status" value="1"/>
</dbReference>
<feature type="domain" description="D-glutamate N-acetyltransferase-like C-terminal" evidence="1">
    <location>
        <begin position="173"/>
        <end position="291"/>
    </location>
</feature>
<dbReference type="PANTHER" id="PTHR40690">
    <property type="entry name" value="GLL3100 PROTEIN"/>
    <property type="match status" value="1"/>
</dbReference>
<evidence type="ECO:0000313" key="4">
    <source>
        <dbReference type="Proteomes" id="UP000070252"/>
    </source>
</evidence>